<reference evidence="1" key="2">
    <citation type="journal article" date="2015" name="Fish Shellfish Immunol.">
        <title>Early steps in the European eel (Anguilla anguilla)-Vibrio vulnificus interaction in the gills: Role of the RtxA13 toxin.</title>
        <authorList>
            <person name="Callol A."/>
            <person name="Pajuelo D."/>
            <person name="Ebbesson L."/>
            <person name="Teles M."/>
            <person name="MacKenzie S."/>
            <person name="Amaro C."/>
        </authorList>
    </citation>
    <scope>NUCLEOTIDE SEQUENCE</scope>
</reference>
<accession>A0A0E9TTB7</accession>
<protein>
    <submittedName>
        <fullName evidence="1">Uncharacterized protein</fullName>
    </submittedName>
</protein>
<evidence type="ECO:0000313" key="1">
    <source>
        <dbReference type="EMBL" id="JAH55978.1"/>
    </source>
</evidence>
<reference evidence="1" key="1">
    <citation type="submission" date="2014-11" db="EMBL/GenBank/DDBJ databases">
        <authorList>
            <person name="Amaro Gonzalez C."/>
        </authorList>
    </citation>
    <scope>NUCLEOTIDE SEQUENCE</scope>
</reference>
<dbReference type="EMBL" id="GBXM01052599">
    <property type="protein sequence ID" value="JAH55978.1"/>
    <property type="molecule type" value="Transcribed_RNA"/>
</dbReference>
<proteinExistence type="predicted"/>
<organism evidence="1">
    <name type="scientific">Anguilla anguilla</name>
    <name type="common">European freshwater eel</name>
    <name type="synonym">Muraena anguilla</name>
    <dbReference type="NCBI Taxonomy" id="7936"/>
    <lineage>
        <taxon>Eukaryota</taxon>
        <taxon>Metazoa</taxon>
        <taxon>Chordata</taxon>
        <taxon>Craniata</taxon>
        <taxon>Vertebrata</taxon>
        <taxon>Euteleostomi</taxon>
        <taxon>Actinopterygii</taxon>
        <taxon>Neopterygii</taxon>
        <taxon>Teleostei</taxon>
        <taxon>Anguilliformes</taxon>
        <taxon>Anguillidae</taxon>
        <taxon>Anguilla</taxon>
    </lineage>
</organism>
<sequence>MGFSRILMAQRFPFICKHWCVPVVFVKDTGISVATILFIRG</sequence>
<dbReference type="AlphaFoldDB" id="A0A0E9TTB7"/>
<name>A0A0E9TTB7_ANGAN</name>